<evidence type="ECO:0000256" key="1">
    <source>
        <dbReference type="SAM" id="Phobius"/>
    </source>
</evidence>
<keyword evidence="1" id="KW-1133">Transmembrane helix</keyword>
<dbReference type="EMBL" id="CABVPX010000063">
    <property type="protein sequence ID" value="VWC45966.1"/>
    <property type="molecule type" value="Genomic_DNA"/>
</dbReference>
<reference evidence="2 3" key="1">
    <citation type="submission" date="2019-09" db="EMBL/GenBank/DDBJ databases">
        <authorList>
            <person name="Depoorter E."/>
        </authorList>
    </citation>
    <scope>NUCLEOTIDE SEQUENCE [LARGE SCALE GENOMIC DNA]</scope>
    <source>
        <strain evidence="2">LMG 24066</strain>
    </source>
</reference>
<name>A0A9Q9SRN0_9BURK</name>
<dbReference type="Proteomes" id="UP000494172">
    <property type="component" value="Unassembled WGS sequence"/>
</dbReference>
<dbReference type="RefSeq" id="WP_174994734.1">
    <property type="nucleotide sequence ID" value="NZ_CABVPX010000063.1"/>
</dbReference>
<keyword evidence="1" id="KW-0812">Transmembrane</keyword>
<comment type="caution">
    <text evidence="2">The sequence shown here is derived from an EMBL/GenBank/DDBJ whole genome shotgun (WGS) entry which is preliminary data.</text>
</comment>
<evidence type="ECO:0000313" key="2">
    <source>
        <dbReference type="EMBL" id="VWC45966.1"/>
    </source>
</evidence>
<organism evidence="2 3">
    <name type="scientific">Burkholderia arboris</name>
    <dbReference type="NCBI Taxonomy" id="488730"/>
    <lineage>
        <taxon>Bacteria</taxon>
        <taxon>Pseudomonadati</taxon>
        <taxon>Pseudomonadota</taxon>
        <taxon>Betaproteobacteria</taxon>
        <taxon>Burkholderiales</taxon>
        <taxon>Burkholderiaceae</taxon>
        <taxon>Burkholderia</taxon>
        <taxon>Burkholderia cepacia complex</taxon>
    </lineage>
</organism>
<accession>A0A9Q9SRN0</accession>
<evidence type="ECO:0000313" key="3">
    <source>
        <dbReference type="Proteomes" id="UP000494172"/>
    </source>
</evidence>
<feature type="transmembrane region" description="Helical" evidence="1">
    <location>
        <begin position="20"/>
        <end position="40"/>
    </location>
</feature>
<dbReference type="AlphaFoldDB" id="A0A9Q9SRN0"/>
<proteinExistence type="predicted"/>
<sequence>MADTNLTRDELRARTKYRMVIAAAGVMLVAAVVLCGLAYWQHIELLNKGDELGTRMLRLGSAIGEGTHHDR</sequence>
<gene>
    <name evidence="2" type="ORF">BAR24066_07364</name>
</gene>
<keyword evidence="1" id="KW-0472">Membrane</keyword>
<protein>
    <submittedName>
        <fullName evidence="2">Uncharacterized protein</fullName>
    </submittedName>
</protein>